<sequence length="43" mass="4858">MFGKNIQVETVKITKEVKETDVSMEKEGPPNSYPLVMAEEEDS</sequence>
<protein>
    <submittedName>
        <fullName evidence="2">Uncharacterized protein</fullName>
    </submittedName>
</protein>
<dbReference type="EMBL" id="LR031874">
    <property type="protein sequence ID" value="VDD19250.1"/>
    <property type="molecule type" value="Genomic_DNA"/>
</dbReference>
<reference evidence="2" key="1">
    <citation type="submission" date="2018-11" db="EMBL/GenBank/DDBJ databases">
        <authorList>
            <consortium name="Genoscope - CEA"/>
            <person name="William W."/>
        </authorList>
    </citation>
    <scope>NUCLEOTIDE SEQUENCE</scope>
</reference>
<evidence type="ECO:0000256" key="1">
    <source>
        <dbReference type="SAM" id="MobiDB-lite"/>
    </source>
</evidence>
<accession>A0A3P6CXF2</accession>
<evidence type="ECO:0000313" key="2">
    <source>
        <dbReference type="EMBL" id="VDD19250.1"/>
    </source>
</evidence>
<organism evidence="2">
    <name type="scientific">Brassica oleracea</name>
    <name type="common">Wild cabbage</name>
    <dbReference type="NCBI Taxonomy" id="3712"/>
    <lineage>
        <taxon>Eukaryota</taxon>
        <taxon>Viridiplantae</taxon>
        <taxon>Streptophyta</taxon>
        <taxon>Embryophyta</taxon>
        <taxon>Tracheophyta</taxon>
        <taxon>Spermatophyta</taxon>
        <taxon>Magnoliopsida</taxon>
        <taxon>eudicotyledons</taxon>
        <taxon>Gunneridae</taxon>
        <taxon>Pentapetalae</taxon>
        <taxon>rosids</taxon>
        <taxon>malvids</taxon>
        <taxon>Brassicales</taxon>
        <taxon>Brassicaceae</taxon>
        <taxon>Brassiceae</taxon>
        <taxon>Brassica</taxon>
    </lineage>
</organism>
<proteinExistence type="predicted"/>
<gene>
    <name evidence="2" type="ORF">BOLC2T06628H</name>
</gene>
<name>A0A3P6CXF2_BRAOL</name>
<feature type="region of interest" description="Disordered" evidence="1">
    <location>
        <begin position="20"/>
        <end position="43"/>
    </location>
</feature>
<dbReference type="AlphaFoldDB" id="A0A3P6CXF2"/>